<accession>A0A3M7TNL3</accession>
<dbReference type="SUPFAM" id="SSF53590">
    <property type="entry name" value="Nucleoside hydrolase"/>
    <property type="match status" value="1"/>
</dbReference>
<dbReference type="RefSeq" id="WP_122900671.1">
    <property type="nucleotide sequence ID" value="NZ_RHIB01000003.1"/>
</dbReference>
<name>A0A3M7TNL3_9BACI</name>
<feature type="domain" description="Inosine/uridine-preferring nucleoside hydrolase" evidence="3">
    <location>
        <begin position="12"/>
        <end position="310"/>
    </location>
</feature>
<keyword evidence="5" id="KW-1185">Reference proteome</keyword>
<evidence type="ECO:0000259" key="3">
    <source>
        <dbReference type="Pfam" id="PF01156"/>
    </source>
</evidence>
<dbReference type="GO" id="GO:0005829">
    <property type="term" value="C:cytosol"/>
    <property type="evidence" value="ECO:0007669"/>
    <property type="project" value="TreeGrafter"/>
</dbReference>
<dbReference type="InterPro" id="IPR036452">
    <property type="entry name" value="Ribo_hydro-like"/>
</dbReference>
<dbReference type="PANTHER" id="PTHR12304">
    <property type="entry name" value="INOSINE-URIDINE PREFERRING NUCLEOSIDE HYDROLASE"/>
    <property type="match status" value="1"/>
</dbReference>
<organism evidence="4 5">
    <name type="scientific">Alteribacter keqinensis</name>
    <dbReference type="NCBI Taxonomy" id="2483800"/>
    <lineage>
        <taxon>Bacteria</taxon>
        <taxon>Bacillati</taxon>
        <taxon>Bacillota</taxon>
        <taxon>Bacilli</taxon>
        <taxon>Bacillales</taxon>
        <taxon>Bacillaceae</taxon>
        <taxon>Alteribacter</taxon>
    </lineage>
</organism>
<keyword evidence="1 4" id="KW-0378">Hydrolase</keyword>
<dbReference type="GO" id="GO:0008477">
    <property type="term" value="F:purine nucleosidase activity"/>
    <property type="evidence" value="ECO:0007669"/>
    <property type="project" value="TreeGrafter"/>
</dbReference>
<dbReference type="OrthoDB" id="9797882at2"/>
<sequence>MKGRLHQEKKKVLLFCDPGIDDAVAIFYAVMHPQIELVGIVADYGNTTRENAVRNVVYLLELLHVENVPVFAGAEGPLTGKEVQEQPDIHGEFGLGTINVPGEVDVEPFENFFDVIDVIKNYRDEVVIVTTGRLTSLAALCTFYPMLMHRVVSEYVVMGGAFFVPGNITPLAEANIYEDPIAAKLVIGKASMITIVPLNVTDQLLVPMKVIREIAFDNGYVIFEALVDYYYDFYEAATVDELLGTPLHDVVALSVLVNPEFYEFVDYRVFVESSDTSTAGVTFPDLRRLEELKPGPVHRVAVEADEHAFLNDFVRILSRKKDVDM</sequence>
<proteinExistence type="predicted"/>
<comment type="caution">
    <text evidence="4">The sequence shown here is derived from an EMBL/GenBank/DDBJ whole genome shotgun (WGS) entry which is preliminary data.</text>
</comment>
<dbReference type="Pfam" id="PF01156">
    <property type="entry name" value="IU_nuc_hydro"/>
    <property type="match status" value="1"/>
</dbReference>
<evidence type="ECO:0000256" key="2">
    <source>
        <dbReference type="ARBA" id="ARBA00023295"/>
    </source>
</evidence>
<dbReference type="AlphaFoldDB" id="A0A3M7TNL3"/>
<gene>
    <name evidence="4" type="ORF">EBO34_16640</name>
</gene>
<dbReference type="CDD" id="cd00455">
    <property type="entry name" value="nuc_hydro"/>
    <property type="match status" value="1"/>
</dbReference>
<evidence type="ECO:0000313" key="5">
    <source>
        <dbReference type="Proteomes" id="UP000278746"/>
    </source>
</evidence>
<dbReference type="EMBL" id="RHIB01000003">
    <property type="protein sequence ID" value="RNA66834.1"/>
    <property type="molecule type" value="Genomic_DNA"/>
</dbReference>
<evidence type="ECO:0000313" key="4">
    <source>
        <dbReference type="EMBL" id="RNA66834.1"/>
    </source>
</evidence>
<dbReference type="Gene3D" id="3.90.245.10">
    <property type="entry name" value="Ribonucleoside hydrolase-like"/>
    <property type="match status" value="1"/>
</dbReference>
<dbReference type="InterPro" id="IPR023186">
    <property type="entry name" value="IUNH"/>
</dbReference>
<keyword evidence="2" id="KW-0326">Glycosidase</keyword>
<reference evidence="4 5" key="1">
    <citation type="submission" date="2018-10" db="EMBL/GenBank/DDBJ databases">
        <title>Bacillus Keqinensis sp. nov., a moderately halophilic bacterium isolated from a saline-alkaline lake.</title>
        <authorList>
            <person name="Wang H."/>
        </authorList>
    </citation>
    <scope>NUCLEOTIDE SEQUENCE [LARGE SCALE GENOMIC DNA]</scope>
    <source>
        <strain evidence="4 5">KQ-3</strain>
    </source>
</reference>
<dbReference type="Proteomes" id="UP000278746">
    <property type="component" value="Unassembled WGS sequence"/>
</dbReference>
<dbReference type="PANTHER" id="PTHR12304:SF4">
    <property type="entry name" value="URIDINE NUCLEOSIDASE"/>
    <property type="match status" value="1"/>
</dbReference>
<dbReference type="GO" id="GO:0006152">
    <property type="term" value="P:purine nucleoside catabolic process"/>
    <property type="evidence" value="ECO:0007669"/>
    <property type="project" value="TreeGrafter"/>
</dbReference>
<dbReference type="InterPro" id="IPR001910">
    <property type="entry name" value="Inosine/uridine_hydrolase_dom"/>
</dbReference>
<evidence type="ECO:0000256" key="1">
    <source>
        <dbReference type="ARBA" id="ARBA00022801"/>
    </source>
</evidence>
<protein>
    <submittedName>
        <fullName evidence="4">Inosine/uridine-preferring nucleoside hydrolase</fullName>
    </submittedName>
</protein>